<evidence type="ECO:0000256" key="1">
    <source>
        <dbReference type="SAM" id="MobiDB-lite"/>
    </source>
</evidence>
<reference evidence="2 3" key="1">
    <citation type="submission" date="2014-02" db="EMBL/GenBank/DDBJ databases">
        <title>The genome sequence of Colletotrichum salicis CBS 607.94.</title>
        <authorList>
            <person name="Baroncelli R."/>
            <person name="Thon M.R."/>
        </authorList>
    </citation>
    <scope>NUCLEOTIDE SEQUENCE [LARGE SCALE GENOMIC DNA]</scope>
    <source>
        <strain evidence="2 3">CBS 607.94</strain>
    </source>
</reference>
<gene>
    <name evidence="2" type="ORF">CSAL01_10200</name>
</gene>
<proteinExistence type="predicted"/>
<organism evidence="2 3">
    <name type="scientific">Colletotrichum salicis</name>
    <dbReference type="NCBI Taxonomy" id="1209931"/>
    <lineage>
        <taxon>Eukaryota</taxon>
        <taxon>Fungi</taxon>
        <taxon>Dikarya</taxon>
        <taxon>Ascomycota</taxon>
        <taxon>Pezizomycotina</taxon>
        <taxon>Sordariomycetes</taxon>
        <taxon>Hypocreomycetidae</taxon>
        <taxon>Glomerellales</taxon>
        <taxon>Glomerellaceae</taxon>
        <taxon>Colletotrichum</taxon>
        <taxon>Colletotrichum acutatum species complex</taxon>
    </lineage>
</organism>
<evidence type="ECO:0000313" key="3">
    <source>
        <dbReference type="Proteomes" id="UP000070121"/>
    </source>
</evidence>
<accession>A0A135UKS2</accession>
<feature type="compositionally biased region" description="Basic and acidic residues" evidence="1">
    <location>
        <begin position="34"/>
        <end position="45"/>
    </location>
</feature>
<dbReference type="AlphaFoldDB" id="A0A135UKS2"/>
<comment type="caution">
    <text evidence="2">The sequence shown here is derived from an EMBL/GenBank/DDBJ whole genome shotgun (WGS) entry which is preliminary data.</text>
</comment>
<name>A0A135UKS2_9PEZI</name>
<feature type="region of interest" description="Disordered" evidence="1">
    <location>
        <begin position="1"/>
        <end position="45"/>
    </location>
</feature>
<dbReference type="Proteomes" id="UP000070121">
    <property type="component" value="Unassembled WGS sequence"/>
</dbReference>
<sequence length="189" mass="21236">MSNDNREAENNTFKARPLPQQQSESDYQSRKGLRIRESSGEHREAVAAKTLDANHTHFNLIPTQPSTAPSSSESFRGAYSGESIDFVDQTSANENLGECVTVVMEPEKHKLPPLEEIVPINDGFFDRYNYALPLFHRSKFMRMLSSWYVPSSEPSAAAWAAVKIAIALGHRFTFKEQGDSDAGDHRVQY</sequence>
<dbReference type="STRING" id="1209931.A0A135UKS2"/>
<dbReference type="EMBL" id="JFFI01001331">
    <property type="protein sequence ID" value="KXH60982.1"/>
    <property type="molecule type" value="Genomic_DNA"/>
</dbReference>
<evidence type="ECO:0000313" key="2">
    <source>
        <dbReference type="EMBL" id="KXH60982.1"/>
    </source>
</evidence>
<keyword evidence="3" id="KW-1185">Reference proteome</keyword>
<protein>
    <submittedName>
        <fullName evidence="2">Fungal specific transcription factor</fullName>
    </submittedName>
</protein>